<reference evidence="2" key="3">
    <citation type="submission" date="2020-10" db="EMBL/GenBank/DDBJ databases">
        <authorList>
            <person name="Sedaghatjoo S."/>
        </authorList>
    </citation>
    <scope>NUCLEOTIDE SEQUENCE</scope>
    <source>
        <strain evidence="2">AZH3</strain>
    </source>
</reference>
<organism evidence="3 4">
    <name type="scientific">Tilletia caries</name>
    <name type="common">wheat bunt fungus</name>
    <dbReference type="NCBI Taxonomy" id="13290"/>
    <lineage>
        <taxon>Eukaryota</taxon>
        <taxon>Fungi</taxon>
        <taxon>Dikarya</taxon>
        <taxon>Basidiomycota</taxon>
        <taxon>Ustilaginomycotina</taxon>
        <taxon>Exobasidiomycetes</taxon>
        <taxon>Tilletiales</taxon>
        <taxon>Tilletiaceae</taxon>
        <taxon>Tilletia</taxon>
    </lineage>
</organism>
<dbReference type="Proteomes" id="UP000836402">
    <property type="component" value="Unassembled WGS sequence"/>
</dbReference>
<evidence type="ECO:0000313" key="3">
    <source>
        <dbReference type="EMBL" id="KAE8259707.1"/>
    </source>
</evidence>
<gene>
    <name evidence="3" type="ORF">A4X03_0g4017</name>
    <name evidence="2" type="ORF">JKIAZH3_G9746</name>
</gene>
<evidence type="ECO:0000313" key="5">
    <source>
        <dbReference type="Proteomes" id="UP000836402"/>
    </source>
</evidence>
<reference evidence="3" key="1">
    <citation type="submission" date="2016-04" db="EMBL/GenBank/DDBJ databases">
        <authorList>
            <person name="Nguyen H.D."/>
            <person name="Kesanakurti P."/>
            <person name="Cullis J."/>
            <person name="Levesque C.A."/>
            <person name="Hambleton S."/>
        </authorList>
    </citation>
    <scope>NUCLEOTIDE SEQUENCE</scope>
    <source>
        <strain evidence="3">DAOMC 238032</strain>
    </source>
</reference>
<comment type="caution">
    <text evidence="3">The sequence shown here is derived from an EMBL/GenBank/DDBJ whole genome shotgun (WGS) entry which is preliminary data.</text>
</comment>
<reference evidence="3" key="2">
    <citation type="journal article" date="2019" name="IMA Fungus">
        <title>Genome sequencing and comparison of five Tilletia species to identify candidate genes for the detection of regulated species infecting wheat.</title>
        <authorList>
            <person name="Nguyen H.D.T."/>
            <person name="Sultana T."/>
            <person name="Kesanakurti P."/>
            <person name="Hambleton S."/>
        </authorList>
    </citation>
    <scope>NUCLEOTIDE SEQUENCE</scope>
    <source>
        <strain evidence="3">DAOMC 238032</strain>
    </source>
</reference>
<keyword evidence="5" id="KW-1185">Reference proteome</keyword>
<sequence>MSAAPSKDQTSPAAAVKPDPSIEPASVRTTVRIDGLFAIPAPAGVNTGGFDLQMSAEHWALIGNLQEVRIEDSYVPATVVLGWIPKEHWMALSKDWAYPTTPAADVGSRVTGTSFSLRDLAQVYALNKTRCPDSTYAAQYALLRMEAVVAGWIDVPNQTEVILVDPLDDATAIQTLVSDLSTMEKYKIQQAKNLGYVIPLISEYAFRTTGYYWRRDQAELFAKRSRLILDDCWLADAAGFLPPELLHF</sequence>
<evidence type="ECO:0000313" key="2">
    <source>
        <dbReference type="EMBL" id="CAD6936687.1"/>
    </source>
</evidence>
<evidence type="ECO:0000256" key="1">
    <source>
        <dbReference type="SAM" id="MobiDB-lite"/>
    </source>
</evidence>
<feature type="region of interest" description="Disordered" evidence="1">
    <location>
        <begin position="1"/>
        <end position="21"/>
    </location>
</feature>
<dbReference type="Proteomes" id="UP000077671">
    <property type="component" value="Unassembled WGS sequence"/>
</dbReference>
<name>A0A177USR8_9BASI</name>
<evidence type="ECO:0000313" key="4">
    <source>
        <dbReference type="Proteomes" id="UP000077671"/>
    </source>
</evidence>
<protein>
    <submittedName>
        <fullName evidence="3">Uncharacterized protein</fullName>
    </submittedName>
</protein>
<accession>A0A177USR8</accession>
<dbReference type="AlphaFoldDB" id="A0A177USR8"/>
<proteinExistence type="predicted"/>
<dbReference type="EMBL" id="LWDD02000508">
    <property type="protein sequence ID" value="KAE8259707.1"/>
    <property type="molecule type" value="Genomic_DNA"/>
</dbReference>
<dbReference type="EMBL" id="CAJHJG010003924">
    <property type="protein sequence ID" value="CAD6936687.1"/>
    <property type="molecule type" value="Genomic_DNA"/>
</dbReference>